<gene>
    <name evidence="2" type="ORF">MEDL_6058</name>
</gene>
<comment type="caution">
    <text evidence="2">The sequence shown here is derived from an EMBL/GenBank/DDBJ whole genome shotgun (WGS) entry which is preliminary data.</text>
</comment>
<feature type="compositionally biased region" description="Basic and acidic residues" evidence="1">
    <location>
        <begin position="128"/>
        <end position="137"/>
    </location>
</feature>
<accession>A0A8S3Q4G5</accession>
<sequence length="203" mass="23462">MALKAKEVRVEVSLNEKIMIAKNYEKTRCNWPRILENIRSNIDELPGQAKSLYQEGDFQKLRRRMSDQMKKLTKEGAIITNEELKEIVERIREMESRYSGQAGDHPKDKEIISKKLCKKEIEAVVKRRMLDDDHREGAIQVPEENPSSSDDDEPPLVQGPPPAPRKSTSELARETYEAVKESIDRGKQLESKMDKCMDKFLSM</sequence>
<reference evidence="2" key="1">
    <citation type="submission" date="2021-03" db="EMBL/GenBank/DDBJ databases">
        <authorList>
            <person name="Bekaert M."/>
        </authorList>
    </citation>
    <scope>NUCLEOTIDE SEQUENCE</scope>
</reference>
<evidence type="ECO:0000313" key="2">
    <source>
        <dbReference type="EMBL" id="CAG2190809.1"/>
    </source>
</evidence>
<dbReference type="EMBL" id="CAJPWZ010000341">
    <property type="protein sequence ID" value="CAG2190809.1"/>
    <property type="molecule type" value="Genomic_DNA"/>
</dbReference>
<protein>
    <submittedName>
        <fullName evidence="2">Uncharacterized protein</fullName>
    </submittedName>
</protein>
<proteinExistence type="predicted"/>
<organism evidence="2 3">
    <name type="scientific">Mytilus edulis</name>
    <name type="common">Blue mussel</name>
    <dbReference type="NCBI Taxonomy" id="6550"/>
    <lineage>
        <taxon>Eukaryota</taxon>
        <taxon>Metazoa</taxon>
        <taxon>Spiralia</taxon>
        <taxon>Lophotrochozoa</taxon>
        <taxon>Mollusca</taxon>
        <taxon>Bivalvia</taxon>
        <taxon>Autobranchia</taxon>
        <taxon>Pteriomorphia</taxon>
        <taxon>Mytilida</taxon>
        <taxon>Mytiloidea</taxon>
        <taxon>Mytilidae</taxon>
        <taxon>Mytilinae</taxon>
        <taxon>Mytilus</taxon>
    </lineage>
</organism>
<feature type="compositionally biased region" description="Basic and acidic residues" evidence="1">
    <location>
        <begin position="167"/>
        <end position="186"/>
    </location>
</feature>
<dbReference type="AlphaFoldDB" id="A0A8S3Q4G5"/>
<keyword evidence="3" id="KW-1185">Reference proteome</keyword>
<evidence type="ECO:0000256" key="1">
    <source>
        <dbReference type="SAM" id="MobiDB-lite"/>
    </source>
</evidence>
<dbReference type="OrthoDB" id="10539582at2759"/>
<name>A0A8S3Q4G5_MYTED</name>
<dbReference type="Proteomes" id="UP000683360">
    <property type="component" value="Unassembled WGS sequence"/>
</dbReference>
<evidence type="ECO:0000313" key="3">
    <source>
        <dbReference type="Proteomes" id="UP000683360"/>
    </source>
</evidence>
<feature type="region of interest" description="Disordered" evidence="1">
    <location>
        <begin position="128"/>
        <end position="186"/>
    </location>
</feature>